<proteinExistence type="predicted"/>
<organism evidence="1 2">
    <name type="scientific">Chondrus crispus</name>
    <name type="common">Carrageen Irish moss</name>
    <name type="synonym">Polymorpha crispa</name>
    <dbReference type="NCBI Taxonomy" id="2769"/>
    <lineage>
        <taxon>Eukaryota</taxon>
        <taxon>Rhodophyta</taxon>
        <taxon>Florideophyceae</taxon>
        <taxon>Rhodymeniophycidae</taxon>
        <taxon>Gigartinales</taxon>
        <taxon>Gigartinaceae</taxon>
        <taxon>Chondrus</taxon>
    </lineage>
</organism>
<dbReference type="AlphaFoldDB" id="R7QS33"/>
<reference evidence="2" key="1">
    <citation type="journal article" date="2013" name="Proc. Natl. Acad. Sci. U.S.A.">
        <title>Genome structure and metabolic features in the red seaweed Chondrus crispus shed light on evolution of the Archaeplastida.</title>
        <authorList>
            <person name="Collen J."/>
            <person name="Porcel B."/>
            <person name="Carre W."/>
            <person name="Ball S.G."/>
            <person name="Chaparro C."/>
            <person name="Tonon T."/>
            <person name="Barbeyron T."/>
            <person name="Michel G."/>
            <person name="Noel B."/>
            <person name="Valentin K."/>
            <person name="Elias M."/>
            <person name="Artiguenave F."/>
            <person name="Arun A."/>
            <person name="Aury J.M."/>
            <person name="Barbosa-Neto J.F."/>
            <person name="Bothwell J.H."/>
            <person name="Bouget F.Y."/>
            <person name="Brillet L."/>
            <person name="Cabello-Hurtado F."/>
            <person name="Capella-Gutierrez S."/>
            <person name="Charrier B."/>
            <person name="Cladiere L."/>
            <person name="Cock J.M."/>
            <person name="Coelho S.M."/>
            <person name="Colleoni C."/>
            <person name="Czjzek M."/>
            <person name="Da Silva C."/>
            <person name="Delage L."/>
            <person name="Denoeud F."/>
            <person name="Deschamps P."/>
            <person name="Dittami S.M."/>
            <person name="Gabaldon T."/>
            <person name="Gachon C.M."/>
            <person name="Groisillier A."/>
            <person name="Herve C."/>
            <person name="Jabbari K."/>
            <person name="Katinka M."/>
            <person name="Kloareg B."/>
            <person name="Kowalczyk N."/>
            <person name="Labadie K."/>
            <person name="Leblanc C."/>
            <person name="Lopez P.J."/>
            <person name="McLachlan D.H."/>
            <person name="Meslet-Cladiere L."/>
            <person name="Moustafa A."/>
            <person name="Nehr Z."/>
            <person name="Nyvall Collen P."/>
            <person name="Panaud O."/>
            <person name="Partensky F."/>
            <person name="Poulain J."/>
            <person name="Rensing S.A."/>
            <person name="Rousvoal S."/>
            <person name="Samson G."/>
            <person name="Symeonidi A."/>
            <person name="Weissenbach J."/>
            <person name="Zambounis A."/>
            <person name="Wincker P."/>
            <person name="Boyen C."/>
        </authorList>
    </citation>
    <scope>NUCLEOTIDE SEQUENCE [LARGE SCALE GENOMIC DNA]</scope>
    <source>
        <strain evidence="2">cv. Stackhouse</strain>
    </source>
</reference>
<dbReference type="Proteomes" id="UP000012073">
    <property type="component" value="Unassembled WGS sequence"/>
</dbReference>
<keyword evidence="2" id="KW-1185">Reference proteome</keyword>
<dbReference type="GeneID" id="17318942"/>
<dbReference type="Gramene" id="CDF40929">
    <property type="protein sequence ID" value="CDF40929"/>
    <property type="gene ID" value="CHC_T00000895001"/>
</dbReference>
<protein>
    <submittedName>
        <fullName evidence="1">Uncharacterized protein</fullName>
    </submittedName>
</protein>
<dbReference type="EMBL" id="HG002272">
    <property type="protein sequence ID" value="CDF40929.1"/>
    <property type="molecule type" value="Genomic_DNA"/>
</dbReference>
<gene>
    <name evidence="1" type="ORF">CHC_T00000895001</name>
</gene>
<evidence type="ECO:0000313" key="1">
    <source>
        <dbReference type="EMBL" id="CDF40929.1"/>
    </source>
</evidence>
<accession>R7QS33</accession>
<dbReference type="RefSeq" id="XP_005711223.1">
    <property type="nucleotide sequence ID" value="XM_005711166.1"/>
</dbReference>
<evidence type="ECO:0000313" key="2">
    <source>
        <dbReference type="Proteomes" id="UP000012073"/>
    </source>
</evidence>
<dbReference type="KEGG" id="ccp:CHC_T00000895001"/>
<sequence length="89" mass="9786">MLLRALGNLLTLEGGSPSSPKERVGAEVVVLSRGRSLGGWSAWWGWRGLCIGGLRWNLSMAQHPGRMGSMPRDQFMTGEIRPENAIMHL</sequence>
<name>R7QS33_CHOCR</name>